<accession>A0ABW0TAX9</accession>
<reference evidence="2" key="1">
    <citation type="journal article" date="2019" name="Int. J. Syst. Evol. Microbiol.">
        <title>The Global Catalogue of Microorganisms (GCM) 10K type strain sequencing project: providing services to taxonomists for standard genome sequencing and annotation.</title>
        <authorList>
            <consortium name="The Broad Institute Genomics Platform"/>
            <consortium name="The Broad Institute Genome Sequencing Center for Infectious Disease"/>
            <person name="Wu L."/>
            <person name="Ma J."/>
        </authorList>
    </citation>
    <scope>NUCLEOTIDE SEQUENCE [LARGE SCALE GENOMIC DNA]</scope>
    <source>
        <strain evidence="2">JCM 3366</strain>
    </source>
</reference>
<sequence>MKTEHPRQMVLWLKLGASALLLAALTGLAFAMWLEKGAGIFLALVESGLSWCF</sequence>
<comment type="caution">
    <text evidence="1">The sequence shown here is derived from an EMBL/GenBank/DDBJ whole genome shotgun (WGS) entry which is preliminary data.</text>
</comment>
<dbReference type="Proteomes" id="UP001596107">
    <property type="component" value="Unassembled WGS sequence"/>
</dbReference>
<protein>
    <submittedName>
        <fullName evidence="1">Uncharacterized protein</fullName>
    </submittedName>
</protein>
<dbReference type="RefSeq" id="WP_223022636.1">
    <property type="nucleotide sequence ID" value="NZ_CP078143.1"/>
</dbReference>
<proteinExistence type="predicted"/>
<evidence type="ECO:0000313" key="2">
    <source>
        <dbReference type="Proteomes" id="UP001596107"/>
    </source>
</evidence>
<organism evidence="1 2">
    <name type="scientific">Nitratireductor kimnyeongensis</name>
    <dbReference type="NCBI Taxonomy" id="430679"/>
    <lineage>
        <taxon>Bacteria</taxon>
        <taxon>Pseudomonadati</taxon>
        <taxon>Pseudomonadota</taxon>
        <taxon>Alphaproteobacteria</taxon>
        <taxon>Hyphomicrobiales</taxon>
        <taxon>Phyllobacteriaceae</taxon>
        <taxon>Nitratireductor</taxon>
    </lineage>
</organism>
<gene>
    <name evidence="1" type="ORF">ACFPOD_11040</name>
</gene>
<name>A0ABW0TAX9_9HYPH</name>
<keyword evidence="2" id="KW-1185">Reference proteome</keyword>
<dbReference type="EMBL" id="JBHSNB010000002">
    <property type="protein sequence ID" value="MFC5585650.1"/>
    <property type="molecule type" value="Genomic_DNA"/>
</dbReference>
<evidence type="ECO:0000313" key="1">
    <source>
        <dbReference type="EMBL" id="MFC5585650.1"/>
    </source>
</evidence>